<dbReference type="Proteomes" id="UP000054538">
    <property type="component" value="Unassembled WGS sequence"/>
</dbReference>
<dbReference type="InParanoid" id="A0A0D0D6U1"/>
<gene>
    <name evidence="1" type="ORF">PAXRUDRAFT_566948</name>
</gene>
<keyword evidence="2" id="KW-1185">Reference proteome</keyword>
<name>A0A0D0D6U1_9AGAM</name>
<dbReference type="HOGENOM" id="CLU_2705583_0_0_1"/>
<dbReference type="AlphaFoldDB" id="A0A0D0D6U1"/>
<evidence type="ECO:0000313" key="1">
    <source>
        <dbReference type="EMBL" id="KIK92567.1"/>
    </source>
</evidence>
<organism evidence="1 2">
    <name type="scientific">Paxillus rubicundulus Ve08.2h10</name>
    <dbReference type="NCBI Taxonomy" id="930991"/>
    <lineage>
        <taxon>Eukaryota</taxon>
        <taxon>Fungi</taxon>
        <taxon>Dikarya</taxon>
        <taxon>Basidiomycota</taxon>
        <taxon>Agaricomycotina</taxon>
        <taxon>Agaricomycetes</taxon>
        <taxon>Agaricomycetidae</taxon>
        <taxon>Boletales</taxon>
        <taxon>Paxilineae</taxon>
        <taxon>Paxillaceae</taxon>
        <taxon>Paxillus</taxon>
    </lineage>
</organism>
<reference evidence="1 2" key="1">
    <citation type="submission" date="2014-04" db="EMBL/GenBank/DDBJ databases">
        <authorList>
            <consortium name="DOE Joint Genome Institute"/>
            <person name="Kuo A."/>
            <person name="Kohler A."/>
            <person name="Jargeat P."/>
            <person name="Nagy L.G."/>
            <person name="Floudas D."/>
            <person name="Copeland A."/>
            <person name="Barry K.W."/>
            <person name="Cichocki N."/>
            <person name="Veneault-Fourrey C."/>
            <person name="LaButti K."/>
            <person name="Lindquist E.A."/>
            <person name="Lipzen A."/>
            <person name="Lundell T."/>
            <person name="Morin E."/>
            <person name="Murat C."/>
            <person name="Sun H."/>
            <person name="Tunlid A."/>
            <person name="Henrissat B."/>
            <person name="Grigoriev I.V."/>
            <person name="Hibbett D.S."/>
            <person name="Martin F."/>
            <person name="Nordberg H.P."/>
            <person name="Cantor M.N."/>
            <person name="Hua S.X."/>
        </authorList>
    </citation>
    <scope>NUCLEOTIDE SEQUENCE [LARGE SCALE GENOMIC DNA]</scope>
    <source>
        <strain evidence="1 2">Ve08.2h10</strain>
    </source>
</reference>
<protein>
    <submittedName>
        <fullName evidence="1">Uncharacterized protein</fullName>
    </submittedName>
</protein>
<reference evidence="2" key="2">
    <citation type="submission" date="2015-01" db="EMBL/GenBank/DDBJ databases">
        <title>Evolutionary Origins and Diversification of the Mycorrhizal Mutualists.</title>
        <authorList>
            <consortium name="DOE Joint Genome Institute"/>
            <consortium name="Mycorrhizal Genomics Consortium"/>
            <person name="Kohler A."/>
            <person name="Kuo A."/>
            <person name="Nagy L.G."/>
            <person name="Floudas D."/>
            <person name="Copeland A."/>
            <person name="Barry K.W."/>
            <person name="Cichocki N."/>
            <person name="Veneault-Fourrey C."/>
            <person name="LaButti K."/>
            <person name="Lindquist E.A."/>
            <person name="Lipzen A."/>
            <person name="Lundell T."/>
            <person name="Morin E."/>
            <person name="Murat C."/>
            <person name="Riley R."/>
            <person name="Ohm R."/>
            <person name="Sun H."/>
            <person name="Tunlid A."/>
            <person name="Henrissat B."/>
            <person name="Grigoriev I.V."/>
            <person name="Hibbett D.S."/>
            <person name="Martin F."/>
        </authorList>
    </citation>
    <scope>NUCLEOTIDE SEQUENCE [LARGE SCALE GENOMIC DNA]</scope>
    <source>
        <strain evidence="2">Ve08.2h10</strain>
    </source>
</reference>
<evidence type="ECO:0000313" key="2">
    <source>
        <dbReference type="Proteomes" id="UP000054538"/>
    </source>
</evidence>
<accession>A0A0D0D6U1</accession>
<sequence length="73" mass="8307">MKDLVINYQIQLRLPQVLVTGRYQICHEQPLGPLSSSRSPWFFLHSSTINSLVVHDMSVWMICNLQGPPARSA</sequence>
<proteinExistence type="predicted"/>
<dbReference type="EMBL" id="KN825266">
    <property type="protein sequence ID" value="KIK92567.1"/>
    <property type="molecule type" value="Genomic_DNA"/>
</dbReference>